<dbReference type="SUPFAM" id="SSF46689">
    <property type="entry name" value="Homeodomain-like"/>
    <property type="match status" value="1"/>
</dbReference>
<keyword evidence="7" id="KW-1185">Reference proteome</keyword>
<dbReference type="GO" id="GO:0000976">
    <property type="term" value="F:transcription cis-regulatory region binding"/>
    <property type="evidence" value="ECO:0007669"/>
    <property type="project" value="TreeGrafter"/>
</dbReference>
<dbReference type="AlphaFoldDB" id="A0A8J4AAR2"/>
<evidence type="ECO:0000313" key="6">
    <source>
        <dbReference type="EMBL" id="GIL28136.1"/>
    </source>
</evidence>
<evidence type="ECO:0000313" key="7">
    <source>
        <dbReference type="Proteomes" id="UP000614996"/>
    </source>
</evidence>
<feature type="domain" description="HTH tetR-type" evidence="5">
    <location>
        <begin position="8"/>
        <end position="68"/>
    </location>
</feature>
<proteinExistence type="predicted"/>
<dbReference type="EMBL" id="BOPO01000055">
    <property type="protein sequence ID" value="GIL28136.1"/>
    <property type="molecule type" value="Genomic_DNA"/>
</dbReference>
<keyword evidence="2 4" id="KW-0238">DNA-binding</keyword>
<evidence type="ECO:0000259" key="5">
    <source>
        <dbReference type="PROSITE" id="PS50977"/>
    </source>
</evidence>
<gene>
    <name evidence="6" type="ORF">NUM_33900</name>
</gene>
<organism evidence="6 7">
    <name type="scientific">Actinocatenispora comari</name>
    <dbReference type="NCBI Taxonomy" id="2807577"/>
    <lineage>
        <taxon>Bacteria</taxon>
        <taxon>Bacillati</taxon>
        <taxon>Actinomycetota</taxon>
        <taxon>Actinomycetes</taxon>
        <taxon>Micromonosporales</taxon>
        <taxon>Micromonosporaceae</taxon>
        <taxon>Actinocatenispora</taxon>
    </lineage>
</organism>
<evidence type="ECO:0000256" key="3">
    <source>
        <dbReference type="ARBA" id="ARBA00023163"/>
    </source>
</evidence>
<keyword evidence="3" id="KW-0804">Transcription</keyword>
<dbReference type="PANTHER" id="PTHR30055">
    <property type="entry name" value="HTH-TYPE TRANSCRIPTIONAL REGULATOR RUTR"/>
    <property type="match status" value="1"/>
</dbReference>
<name>A0A8J4AAR2_9ACTN</name>
<evidence type="ECO:0000256" key="2">
    <source>
        <dbReference type="ARBA" id="ARBA00023125"/>
    </source>
</evidence>
<protein>
    <submittedName>
        <fullName evidence="6">Transcriptional regulator</fullName>
    </submittedName>
</protein>
<feature type="DNA-binding region" description="H-T-H motif" evidence="4">
    <location>
        <begin position="31"/>
        <end position="50"/>
    </location>
</feature>
<dbReference type="PANTHER" id="PTHR30055:SF234">
    <property type="entry name" value="HTH-TYPE TRANSCRIPTIONAL REGULATOR BETI"/>
    <property type="match status" value="1"/>
</dbReference>
<evidence type="ECO:0000256" key="4">
    <source>
        <dbReference type="PROSITE-ProRule" id="PRU00335"/>
    </source>
</evidence>
<accession>A0A8J4AAR2</accession>
<dbReference type="PROSITE" id="PS50977">
    <property type="entry name" value="HTH_TETR_2"/>
    <property type="match status" value="1"/>
</dbReference>
<dbReference type="Proteomes" id="UP000614996">
    <property type="component" value="Unassembled WGS sequence"/>
</dbReference>
<dbReference type="InterPro" id="IPR001647">
    <property type="entry name" value="HTH_TetR"/>
</dbReference>
<dbReference type="InterPro" id="IPR036271">
    <property type="entry name" value="Tet_transcr_reg_TetR-rel_C_sf"/>
</dbReference>
<dbReference type="Gene3D" id="1.10.357.10">
    <property type="entry name" value="Tetracycline Repressor, domain 2"/>
    <property type="match status" value="1"/>
</dbReference>
<keyword evidence="1" id="KW-0805">Transcription regulation</keyword>
<dbReference type="GO" id="GO:0003700">
    <property type="term" value="F:DNA-binding transcription factor activity"/>
    <property type="evidence" value="ECO:0007669"/>
    <property type="project" value="TreeGrafter"/>
</dbReference>
<reference evidence="7" key="1">
    <citation type="journal article" date="2021" name="Int. J. Syst. Evol. Microbiol.">
        <title>Actinocatenispora comari sp. nov., an endophytic actinomycete isolated from aerial parts of Comarum salesowianum.</title>
        <authorList>
            <person name="Oyunbileg N."/>
            <person name="Iizaka Y."/>
            <person name="Hamada M."/>
            <person name="Davaapurev B.O."/>
            <person name="Fukumoto A."/>
            <person name="Tsetseg B."/>
            <person name="Kato F."/>
            <person name="Tamura T."/>
            <person name="Batkhuu J."/>
            <person name="Anzai Y."/>
        </authorList>
    </citation>
    <scope>NUCLEOTIDE SEQUENCE [LARGE SCALE GENOMIC DNA]</scope>
    <source>
        <strain evidence="7">NUM-2625</strain>
    </source>
</reference>
<comment type="caution">
    <text evidence="6">The sequence shown here is derived from an EMBL/GenBank/DDBJ whole genome shotgun (WGS) entry which is preliminary data.</text>
</comment>
<sequence length="197" mass="21317">MPKIVDHDQRRHRLAEAVWSLTLRDGLEGVTLRKVAVEAGVSMGQVQHYYATREQLVRDALDRAVQALNARIDAAIRATDSASAETTLRECLRALLSRDPESLRLLQLSVAVVGRSISDPAMVSVLAPGSSELLEFTATLIAAARQERGTPPRGNGLIDADICWSLITSLGVDVAVGQRSPDDALTVLDYHLDNLLG</sequence>
<dbReference type="InterPro" id="IPR009057">
    <property type="entry name" value="Homeodomain-like_sf"/>
</dbReference>
<evidence type="ECO:0000256" key="1">
    <source>
        <dbReference type="ARBA" id="ARBA00023015"/>
    </source>
</evidence>
<dbReference type="InterPro" id="IPR050109">
    <property type="entry name" value="HTH-type_TetR-like_transc_reg"/>
</dbReference>
<dbReference type="RefSeq" id="WP_207125851.1">
    <property type="nucleotide sequence ID" value="NZ_BOPO01000055.1"/>
</dbReference>
<dbReference type="SUPFAM" id="SSF48498">
    <property type="entry name" value="Tetracyclin repressor-like, C-terminal domain"/>
    <property type="match status" value="1"/>
</dbReference>